<evidence type="ECO:0000313" key="6">
    <source>
        <dbReference type="EMBL" id="CAB4638102.1"/>
    </source>
</evidence>
<dbReference type="Gene3D" id="1.10.357.140">
    <property type="entry name" value="UbiA prenyltransferase"/>
    <property type="match status" value="1"/>
</dbReference>
<feature type="transmembrane region" description="Helical" evidence="5">
    <location>
        <begin position="231"/>
        <end position="251"/>
    </location>
</feature>
<dbReference type="Gene3D" id="1.20.120.1780">
    <property type="entry name" value="UbiA prenyltransferase"/>
    <property type="match status" value="1"/>
</dbReference>
<dbReference type="CDD" id="cd13966">
    <property type="entry name" value="PT_UbiA_4"/>
    <property type="match status" value="1"/>
</dbReference>
<dbReference type="InterPro" id="IPR000537">
    <property type="entry name" value="UbiA_prenyltransferase"/>
</dbReference>
<sequence>MKSLVSLFWSSRPISWVNTAFPFFAAYWFVNGVIDAPLIIGTFFFLIPYNLLMYGINDVFDYESDLINPRKGGIEGALLDPKFHKLTIWASLALSIGFVIYLLVVGSDIADFWLLVTIFAVLAYSVPRLRFKEIPFLDSFTSAMHFIGPMIFALALSGVDLFEFKLISIILAFLGWGMASHAFGAVQDVRADREAGIKSVATAIGARNTVRFAFLLYFLAGISVMNAGPHGMVASLAAIPYLVIIAPYLNITDEDCERANRGWRKFIWLNFLGGALISLLLINYSQLG</sequence>
<evidence type="ECO:0000256" key="3">
    <source>
        <dbReference type="ARBA" id="ARBA00022989"/>
    </source>
</evidence>
<keyword evidence="4 5" id="KW-0472">Membrane</keyword>
<evidence type="ECO:0000256" key="2">
    <source>
        <dbReference type="ARBA" id="ARBA00022692"/>
    </source>
</evidence>
<feature type="transmembrane region" description="Helical" evidence="5">
    <location>
        <begin position="86"/>
        <end position="104"/>
    </location>
</feature>
<dbReference type="NCBIfam" id="NF009608">
    <property type="entry name" value="PRK13105.1"/>
    <property type="match status" value="1"/>
</dbReference>
<keyword evidence="2 5" id="KW-0812">Transmembrane</keyword>
<dbReference type="PANTHER" id="PTHR42723:SF1">
    <property type="entry name" value="CHLOROPHYLL SYNTHASE, CHLOROPLASTIC"/>
    <property type="match status" value="1"/>
</dbReference>
<protein>
    <submittedName>
        <fullName evidence="6">Unannotated protein</fullName>
    </submittedName>
</protein>
<dbReference type="EMBL" id="CAEZVM010000057">
    <property type="protein sequence ID" value="CAB4638102.1"/>
    <property type="molecule type" value="Genomic_DNA"/>
</dbReference>
<dbReference type="InterPro" id="IPR050475">
    <property type="entry name" value="Prenyltransferase_related"/>
</dbReference>
<dbReference type="GO" id="GO:0016765">
    <property type="term" value="F:transferase activity, transferring alkyl or aryl (other than methyl) groups"/>
    <property type="evidence" value="ECO:0007669"/>
    <property type="project" value="InterPro"/>
</dbReference>
<organism evidence="6">
    <name type="scientific">freshwater metagenome</name>
    <dbReference type="NCBI Taxonomy" id="449393"/>
    <lineage>
        <taxon>unclassified sequences</taxon>
        <taxon>metagenomes</taxon>
        <taxon>ecological metagenomes</taxon>
    </lineage>
</organism>
<dbReference type="PANTHER" id="PTHR42723">
    <property type="entry name" value="CHLOROPHYLL SYNTHASE"/>
    <property type="match status" value="1"/>
</dbReference>
<reference evidence="6" key="1">
    <citation type="submission" date="2020-05" db="EMBL/GenBank/DDBJ databases">
        <authorList>
            <person name="Chiriac C."/>
            <person name="Salcher M."/>
            <person name="Ghai R."/>
            <person name="Kavagutti S V."/>
        </authorList>
    </citation>
    <scope>NUCLEOTIDE SEQUENCE</scope>
</reference>
<accession>A0A6J6JLZ1</accession>
<evidence type="ECO:0000256" key="4">
    <source>
        <dbReference type="ARBA" id="ARBA00023136"/>
    </source>
</evidence>
<feature type="transmembrane region" description="Helical" evidence="5">
    <location>
        <begin position="263"/>
        <end position="284"/>
    </location>
</feature>
<name>A0A6J6JLZ1_9ZZZZ</name>
<dbReference type="GO" id="GO:0016020">
    <property type="term" value="C:membrane"/>
    <property type="evidence" value="ECO:0007669"/>
    <property type="project" value="UniProtKB-SubCell"/>
</dbReference>
<gene>
    <name evidence="6" type="ORF">UFOPK2032_01073</name>
</gene>
<comment type="subcellular location">
    <subcellularLocation>
        <location evidence="1">Membrane</location>
        <topology evidence="1">Multi-pass membrane protein</topology>
    </subcellularLocation>
</comment>
<keyword evidence="3 5" id="KW-1133">Transmembrane helix</keyword>
<dbReference type="AlphaFoldDB" id="A0A6J6JLZ1"/>
<dbReference type="Pfam" id="PF01040">
    <property type="entry name" value="UbiA"/>
    <property type="match status" value="1"/>
</dbReference>
<evidence type="ECO:0000256" key="1">
    <source>
        <dbReference type="ARBA" id="ARBA00004141"/>
    </source>
</evidence>
<feature type="transmembrane region" description="Helical" evidence="5">
    <location>
        <begin position="165"/>
        <end position="187"/>
    </location>
</feature>
<feature type="transmembrane region" description="Helical" evidence="5">
    <location>
        <begin position="110"/>
        <end position="127"/>
    </location>
</feature>
<evidence type="ECO:0000256" key="5">
    <source>
        <dbReference type="SAM" id="Phobius"/>
    </source>
</evidence>
<feature type="transmembrane region" description="Helical" evidence="5">
    <location>
        <begin position="139"/>
        <end position="159"/>
    </location>
</feature>
<feature type="transmembrane region" description="Helical" evidence="5">
    <location>
        <begin position="208"/>
        <end position="225"/>
    </location>
</feature>
<feature type="transmembrane region" description="Helical" evidence="5">
    <location>
        <begin position="20"/>
        <end position="47"/>
    </location>
</feature>
<dbReference type="InterPro" id="IPR044878">
    <property type="entry name" value="UbiA_sf"/>
</dbReference>
<proteinExistence type="predicted"/>